<dbReference type="OrthoDB" id="7455607at2"/>
<name>A0A328APR1_9CAUL</name>
<keyword evidence="6" id="KW-0408">Iron</keyword>
<evidence type="ECO:0000256" key="9">
    <source>
        <dbReference type="ARBA" id="ARBA00023136"/>
    </source>
</evidence>
<dbReference type="InterPro" id="IPR036942">
    <property type="entry name" value="Beta-barrel_TonB_sf"/>
</dbReference>
<accession>A0A328APR1</accession>
<evidence type="ECO:0000313" key="17">
    <source>
        <dbReference type="Proteomes" id="UP000249254"/>
    </source>
</evidence>
<sequence length="813" mass="88179">MQSKFSNRIALAMGASAATLLAAVPALAQTKASAPQAAPAALEELIVTAQRREESINSVGMSIQAVRGDTLQQLHVTDTRDLSTLAPSFTVSQSYQGVPTYTLRGIGFNTINLSATSTVGTYVDEVAYAYPFMNTGPMFDLERVEVLKGPQGTLYGRNTTAGLIDFVTKKPTKDFQASATAELGNYQTHNFEGYVSGPLGDRVQGRLSFRTEDSDKGWQVSNTRGERQGELHRYGVRGALAAQPTDKLSIDASVNYWNNTSDTLAAQGVGFTPATAASPFNAPGLVNYIATHVPTNAHQADWESPTARAADQGAGLGLSGPLQENDDFWGGKLRAAYDLGDHTRIVSLTSYNKLKRDALFDWSGAPYEVLVQHAVGKIESVAEELHVEGETDKANWLVGAYVARDRILDMNRTMLGQNANVGLIRYYGSTLLASPFNTGGYTAAQMAQAFRTYEDIGRLRTTTWSIFANADYKLTDAVKLTTGIRYTQDKQDFNGCSRDFNGDMLPNVNVVNRALFFGAYGLVSPITQGSCVTFDPATKTFGPVVSKLDENNVAWRVALNWTPVDGTLVYGSISRGAKAGATPINAANISTQDAPVHQELLTAYEVGVKSALFERRAQANLSAFYYDYKDKQLSTYFADPIYTALSRLSNVPKSKAYGVDGDITARVSELTLIASGTVLHTEVVGYTGINAAGQPQSYDGNPFLYSPKYQYALTAIWSHDLGNGLGLQAAINDRWQSKSYADPNGGPLYVLPSYSLVNASVGIHAQNDRWELQLWGRNLGDKYYWTAVSSNANVVVRFPGQPRTYGASLTVKF</sequence>
<evidence type="ECO:0000256" key="7">
    <source>
        <dbReference type="ARBA" id="ARBA00023065"/>
    </source>
</evidence>
<dbReference type="PROSITE" id="PS52016">
    <property type="entry name" value="TONB_DEPENDENT_REC_3"/>
    <property type="match status" value="1"/>
</dbReference>
<keyword evidence="16" id="KW-0675">Receptor</keyword>
<comment type="caution">
    <text evidence="16">The sequence shown here is derived from an EMBL/GenBank/DDBJ whole genome shotgun (WGS) entry which is preliminary data.</text>
</comment>
<evidence type="ECO:0000259" key="15">
    <source>
        <dbReference type="Pfam" id="PF07715"/>
    </source>
</evidence>
<dbReference type="Gene3D" id="2.40.170.20">
    <property type="entry name" value="TonB-dependent receptor, beta-barrel domain"/>
    <property type="match status" value="1"/>
</dbReference>
<evidence type="ECO:0000256" key="2">
    <source>
        <dbReference type="ARBA" id="ARBA00022448"/>
    </source>
</evidence>
<dbReference type="Pfam" id="PF00593">
    <property type="entry name" value="TonB_dep_Rec_b-barrel"/>
    <property type="match status" value="1"/>
</dbReference>
<keyword evidence="5 11" id="KW-0812">Transmembrane</keyword>
<feature type="chain" id="PRO_5016327770" evidence="13">
    <location>
        <begin position="29"/>
        <end position="813"/>
    </location>
</feature>
<evidence type="ECO:0000256" key="11">
    <source>
        <dbReference type="PROSITE-ProRule" id="PRU01360"/>
    </source>
</evidence>
<dbReference type="Proteomes" id="UP000249254">
    <property type="component" value="Unassembled WGS sequence"/>
</dbReference>
<dbReference type="Pfam" id="PF07715">
    <property type="entry name" value="Plug"/>
    <property type="match status" value="1"/>
</dbReference>
<feature type="domain" description="TonB-dependent receptor plug" evidence="15">
    <location>
        <begin position="57"/>
        <end position="162"/>
    </location>
</feature>
<dbReference type="AlphaFoldDB" id="A0A328APR1"/>
<evidence type="ECO:0000256" key="10">
    <source>
        <dbReference type="ARBA" id="ARBA00023237"/>
    </source>
</evidence>
<evidence type="ECO:0000256" key="5">
    <source>
        <dbReference type="ARBA" id="ARBA00022692"/>
    </source>
</evidence>
<dbReference type="PANTHER" id="PTHR32552:SF81">
    <property type="entry name" value="TONB-DEPENDENT OUTER MEMBRANE RECEPTOR"/>
    <property type="match status" value="1"/>
</dbReference>
<dbReference type="InterPro" id="IPR000531">
    <property type="entry name" value="Beta-barrel_TonB"/>
</dbReference>
<evidence type="ECO:0000259" key="14">
    <source>
        <dbReference type="Pfam" id="PF00593"/>
    </source>
</evidence>
<evidence type="ECO:0000256" key="1">
    <source>
        <dbReference type="ARBA" id="ARBA00004571"/>
    </source>
</evidence>
<evidence type="ECO:0000256" key="13">
    <source>
        <dbReference type="SAM" id="SignalP"/>
    </source>
</evidence>
<keyword evidence="7" id="KW-0406">Ion transport</keyword>
<keyword evidence="17" id="KW-1185">Reference proteome</keyword>
<evidence type="ECO:0000256" key="4">
    <source>
        <dbReference type="ARBA" id="ARBA00022496"/>
    </source>
</evidence>
<feature type="signal peptide" evidence="13">
    <location>
        <begin position="1"/>
        <end position="28"/>
    </location>
</feature>
<proteinExistence type="inferred from homology"/>
<evidence type="ECO:0000256" key="8">
    <source>
        <dbReference type="ARBA" id="ARBA00023077"/>
    </source>
</evidence>
<keyword evidence="10 11" id="KW-0998">Cell outer membrane</keyword>
<dbReference type="RefSeq" id="WP_111528588.1">
    <property type="nucleotide sequence ID" value="NZ_JBHRSG010000004.1"/>
</dbReference>
<evidence type="ECO:0000313" key="16">
    <source>
        <dbReference type="EMBL" id="RAK54838.1"/>
    </source>
</evidence>
<gene>
    <name evidence="16" type="ORF">DJ017_10025</name>
</gene>
<dbReference type="SUPFAM" id="SSF56935">
    <property type="entry name" value="Porins"/>
    <property type="match status" value="1"/>
</dbReference>
<dbReference type="CDD" id="cd01347">
    <property type="entry name" value="ligand_gated_channel"/>
    <property type="match status" value="1"/>
</dbReference>
<dbReference type="PANTHER" id="PTHR32552">
    <property type="entry name" value="FERRICHROME IRON RECEPTOR-RELATED"/>
    <property type="match status" value="1"/>
</dbReference>
<organism evidence="16 17">
    <name type="scientific">Phenylobacterium soli</name>
    <dbReference type="NCBI Taxonomy" id="2170551"/>
    <lineage>
        <taxon>Bacteria</taxon>
        <taxon>Pseudomonadati</taxon>
        <taxon>Pseudomonadota</taxon>
        <taxon>Alphaproteobacteria</taxon>
        <taxon>Caulobacterales</taxon>
        <taxon>Caulobacteraceae</taxon>
        <taxon>Phenylobacterium</taxon>
    </lineage>
</organism>
<dbReference type="EMBL" id="QFYQ01000001">
    <property type="protein sequence ID" value="RAK54838.1"/>
    <property type="molecule type" value="Genomic_DNA"/>
</dbReference>
<dbReference type="GO" id="GO:0006826">
    <property type="term" value="P:iron ion transport"/>
    <property type="evidence" value="ECO:0007669"/>
    <property type="project" value="UniProtKB-KW"/>
</dbReference>
<comment type="similarity">
    <text evidence="11 12">Belongs to the TonB-dependent receptor family.</text>
</comment>
<feature type="domain" description="TonB-dependent receptor-like beta-barrel" evidence="14">
    <location>
        <begin position="257"/>
        <end position="779"/>
    </location>
</feature>
<reference evidence="17" key="1">
    <citation type="submission" date="2018-05" db="EMBL/GenBank/DDBJ databases">
        <authorList>
            <person name="Li X."/>
        </authorList>
    </citation>
    <scope>NUCLEOTIDE SEQUENCE [LARGE SCALE GENOMIC DNA]</scope>
    <source>
        <strain evidence="17">LX32</strain>
    </source>
</reference>
<keyword evidence="4" id="KW-0410">Iron transport</keyword>
<keyword evidence="13" id="KW-0732">Signal</keyword>
<dbReference type="GO" id="GO:0009279">
    <property type="term" value="C:cell outer membrane"/>
    <property type="evidence" value="ECO:0007669"/>
    <property type="project" value="UniProtKB-SubCell"/>
</dbReference>
<comment type="subcellular location">
    <subcellularLocation>
        <location evidence="1 11">Cell outer membrane</location>
        <topology evidence="1 11">Multi-pass membrane protein</topology>
    </subcellularLocation>
</comment>
<keyword evidence="9 11" id="KW-0472">Membrane</keyword>
<keyword evidence="3 11" id="KW-1134">Transmembrane beta strand</keyword>
<dbReference type="InterPro" id="IPR039426">
    <property type="entry name" value="TonB-dep_rcpt-like"/>
</dbReference>
<protein>
    <submittedName>
        <fullName evidence="16">TonB-dependent receptor</fullName>
    </submittedName>
</protein>
<keyword evidence="2 11" id="KW-0813">Transport</keyword>
<evidence type="ECO:0000256" key="6">
    <source>
        <dbReference type="ARBA" id="ARBA00023004"/>
    </source>
</evidence>
<evidence type="ECO:0000256" key="3">
    <source>
        <dbReference type="ARBA" id="ARBA00022452"/>
    </source>
</evidence>
<keyword evidence="8 12" id="KW-0798">TonB box</keyword>
<dbReference type="InterPro" id="IPR012910">
    <property type="entry name" value="Plug_dom"/>
</dbReference>
<evidence type="ECO:0000256" key="12">
    <source>
        <dbReference type="RuleBase" id="RU003357"/>
    </source>
</evidence>